<reference evidence="1" key="1">
    <citation type="journal article" date="2020" name="Stud. Mycol.">
        <title>101 Dothideomycetes genomes: a test case for predicting lifestyles and emergence of pathogens.</title>
        <authorList>
            <person name="Haridas S."/>
            <person name="Albert R."/>
            <person name="Binder M."/>
            <person name="Bloem J."/>
            <person name="Labutti K."/>
            <person name="Salamov A."/>
            <person name="Andreopoulos B."/>
            <person name="Baker S."/>
            <person name="Barry K."/>
            <person name="Bills G."/>
            <person name="Bluhm B."/>
            <person name="Cannon C."/>
            <person name="Castanera R."/>
            <person name="Culley D."/>
            <person name="Daum C."/>
            <person name="Ezra D."/>
            <person name="Gonzalez J."/>
            <person name="Henrissat B."/>
            <person name="Kuo A."/>
            <person name="Liang C."/>
            <person name="Lipzen A."/>
            <person name="Lutzoni F."/>
            <person name="Magnuson J."/>
            <person name="Mondo S."/>
            <person name="Nolan M."/>
            <person name="Ohm R."/>
            <person name="Pangilinan J."/>
            <person name="Park H.-J."/>
            <person name="Ramirez L."/>
            <person name="Alfaro M."/>
            <person name="Sun H."/>
            <person name="Tritt A."/>
            <person name="Yoshinaga Y."/>
            <person name="Zwiers L.-H."/>
            <person name="Turgeon B."/>
            <person name="Goodwin S."/>
            <person name="Spatafora J."/>
            <person name="Crous P."/>
            <person name="Grigoriev I."/>
        </authorList>
    </citation>
    <scope>NUCLEOTIDE SEQUENCE</scope>
    <source>
        <strain evidence="1">HMLAC05119</strain>
    </source>
</reference>
<gene>
    <name evidence="1" type="ORF">BDU57DRAFT_510291</name>
</gene>
<dbReference type="AlphaFoldDB" id="A0A6A5R091"/>
<dbReference type="Proteomes" id="UP000800096">
    <property type="component" value="Unassembled WGS sequence"/>
</dbReference>
<accession>A0A6A5R091</accession>
<evidence type="ECO:0000313" key="1">
    <source>
        <dbReference type="EMBL" id="KAF1921471.1"/>
    </source>
</evidence>
<name>A0A6A5R091_AMPQU</name>
<protein>
    <submittedName>
        <fullName evidence="1">Uncharacterized protein</fullName>
    </submittedName>
</protein>
<dbReference type="EMBL" id="ML979132">
    <property type="protein sequence ID" value="KAF1921471.1"/>
    <property type="molecule type" value="Genomic_DNA"/>
</dbReference>
<proteinExistence type="predicted"/>
<keyword evidence="2" id="KW-1185">Reference proteome</keyword>
<sequence>MISSESVAVRESVQRVWRWPAAGLAIFIVFQSTCEDPALEWKSTYMSEIRRVKVLGLPCPCTWRSRRLAIAKITMKPTQT</sequence>
<evidence type="ECO:0000313" key="2">
    <source>
        <dbReference type="Proteomes" id="UP000800096"/>
    </source>
</evidence>
<organism evidence="1 2">
    <name type="scientific">Ampelomyces quisqualis</name>
    <name type="common">Powdery mildew agent</name>
    <dbReference type="NCBI Taxonomy" id="50730"/>
    <lineage>
        <taxon>Eukaryota</taxon>
        <taxon>Fungi</taxon>
        <taxon>Dikarya</taxon>
        <taxon>Ascomycota</taxon>
        <taxon>Pezizomycotina</taxon>
        <taxon>Dothideomycetes</taxon>
        <taxon>Pleosporomycetidae</taxon>
        <taxon>Pleosporales</taxon>
        <taxon>Pleosporineae</taxon>
        <taxon>Phaeosphaeriaceae</taxon>
        <taxon>Ampelomyces</taxon>
    </lineage>
</organism>